<comment type="caution">
    <text evidence="1">The sequence shown here is derived from an EMBL/GenBank/DDBJ whole genome shotgun (WGS) entry which is preliminary data.</text>
</comment>
<dbReference type="Gene3D" id="1.25.40.390">
    <property type="match status" value="1"/>
</dbReference>
<organism evidence="1 2">
    <name type="scientific">Saccharicrinis fermentans DSM 9555 = JCM 21142</name>
    <dbReference type="NCBI Taxonomy" id="869213"/>
    <lineage>
        <taxon>Bacteria</taxon>
        <taxon>Pseudomonadati</taxon>
        <taxon>Bacteroidota</taxon>
        <taxon>Bacteroidia</taxon>
        <taxon>Marinilabiliales</taxon>
        <taxon>Marinilabiliaceae</taxon>
        <taxon>Saccharicrinis</taxon>
    </lineage>
</organism>
<gene>
    <name evidence="1" type="ORF">JCM21142_52308</name>
</gene>
<dbReference type="SUPFAM" id="SSF48452">
    <property type="entry name" value="TPR-like"/>
    <property type="match status" value="1"/>
</dbReference>
<dbReference type="InterPro" id="IPR011990">
    <property type="entry name" value="TPR-like_helical_dom_sf"/>
</dbReference>
<proteinExistence type="predicted"/>
<dbReference type="RefSeq" id="WP_152541763.1">
    <property type="nucleotide sequence ID" value="NZ_BAMD01000027.1"/>
</dbReference>
<accession>W7YML4</accession>
<evidence type="ECO:0008006" key="3">
    <source>
        <dbReference type="Google" id="ProtNLM"/>
    </source>
</evidence>
<dbReference type="PROSITE" id="PS51257">
    <property type="entry name" value="PROKAR_LIPOPROTEIN"/>
    <property type="match status" value="1"/>
</dbReference>
<keyword evidence="2" id="KW-1185">Reference proteome</keyword>
<evidence type="ECO:0000313" key="2">
    <source>
        <dbReference type="Proteomes" id="UP000019402"/>
    </source>
</evidence>
<reference evidence="1 2" key="1">
    <citation type="journal article" date="2014" name="Genome Announc.">
        <title>Draft Genome Sequence of Cytophaga fermentans JCM 21142T, a Facultative Anaerobe Isolated from Marine Mud.</title>
        <authorList>
            <person name="Starns D."/>
            <person name="Oshima K."/>
            <person name="Suda W."/>
            <person name="Iino T."/>
            <person name="Yuki M."/>
            <person name="Inoue J."/>
            <person name="Kitamura K."/>
            <person name="Iida T."/>
            <person name="Darby A."/>
            <person name="Hattori M."/>
            <person name="Ohkuma M."/>
        </authorList>
    </citation>
    <scope>NUCLEOTIDE SEQUENCE [LARGE SCALE GENOMIC DNA]</scope>
    <source>
        <strain evidence="1 2">JCM 21142</strain>
    </source>
</reference>
<sequence>MRRNIVIALCCTMVFASCDLLDITPKHVVSTEKAFDDVESYRMALNNVYLTLTSSVMNMQTTDYASDDFKNVISGYAASNYYVYNWDYQSQPQPYIWSYQYQLIARENVLIDNYGIVPAENEANQDEIDQIYARPWFKSMVSI</sequence>
<dbReference type="EMBL" id="BAMD01000027">
    <property type="protein sequence ID" value="GAF03629.1"/>
    <property type="molecule type" value="Genomic_DNA"/>
</dbReference>
<evidence type="ECO:0000313" key="1">
    <source>
        <dbReference type="EMBL" id="GAF03629.1"/>
    </source>
</evidence>
<protein>
    <recommendedName>
        <fullName evidence="3">SusD-like N-terminal domain-containing protein</fullName>
    </recommendedName>
</protein>
<name>W7YML4_9BACT</name>
<dbReference type="Proteomes" id="UP000019402">
    <property type="component" value="Unassembled WGS sequence"/>
</dbReference>
<dbReference type="AlphaFoldDB" id="W7YML4"/>